<organism evidence="1 2">
    <name type="scientific">Lactarius akahatsu</name>
    <dbReference type="NCBI Taxonomy" id="416441"/>
    <lineage>
        <taxon>Eukaryota</taxon>
        <taxon>Fungi</taxon>
        <taxon>Dikarya</taxon>
        <taxon>Basidiomycota</taxon>
        <taxon>Agaricomycotina</taxon>
        <taxon>Agaricomycetes</taxon>
        <taxon>Russulales</taxon>
        <taxon>Russulaceae</taxon>
        <taxon>Lactarius</taxon>
    </lineage>
</organism>
<name>A0AAD4QF48_9AGAM</name>
<sequence>MTRTSPAGRSRTSTLLPTRLTTRLSTSLADIQLKNIPGTISGPLDVQYYVPITTPNTSTAGAGGSPVFVASGFDISLTAASAPAPVNLTVQGKTVPWLGPCVAPASSNSSSGSGNGAASAREGMVGATVLGELLAGVAALLLA</sequence>
<accession>A0AAD4QF48</accession>
<evidence type="ECO:0000313" key="1">
    <source>
        <dbReference type="EMBL" id="KAH8994222.1"/>
    </source>
</evidence>
<dbReference type="Proteomes" id="UP001201163">
    <property type="component" value="Unassembled WGS sequence"/>
</dbReference>
<evidence type="ECO:0000313" key="2">
    <source>
        <dbReference type="Proteomes" id="UP001201163"/>
    </source>
</evidence>
<comment type="caution">
    <text evidence="1">The sequence shown here is derived from an EMBL/GenBank/DDBJ whole genome shotgun (WGS) entry which is preliminary data.</text>
</comment>
<gene>
    <name evidence="1" type="ORF">EDB92DRAFT_1815157</name>
</gene>
<proteinExistence type="predicted"/>
<dbReference type="EMBL" id="JAKELL010000015">
    <property type="protein sequence ID" value="KAH8994222.1"/>
    <property type="molecule type" value="Genomic_DNA"/>
</dbReference>
<dbReference type="AlphaFoldDB" id="A0AAD4QF48"/>
<keyword evidence="2" id="KW-1185">Reference proteome</keyword>
<protein>
    <submittedName>
        <fullName evidence="1">Uncharacterized protein</fullName>
    </submittedName>
</protein>
<reference evidence="1" key="1">
    <citation type="submission" date="2022-01" db="EMBL/GenBank/DDBJ databases">
        <title>Comparative genomics reveals a dynamic genome evolution in the ectomycorrhizal milk-cap (Lactarius) mushrooms.</title>
        <authorList>
            <consortium name="DOE Joint Genome Institute"/>
            <person name="Lebreton A."/>
            <person name="Tang N."/>
            <person name="Kuo A."/>
            <person name="LaButti K."/>
            <person name="Drula E."/>
            <person name="Barry K."/>
            <person name="Clum A."/>
            <person name="Lipzen A."/>
            <person name="Mousain D."/>
            <person name="Ng V."/>
            <person name="Wang R."/>
            <person name="Wang X."/>
            <person name="Dai Y."/>
            <person name="Henrissat B."/>
            <person name="Grigoriev I.V."/>
            <person name="Guerin-Laguette A."/>
            <person name="Yu F."/>
            <person name="Martin F.M."/>
        </authorList>
    </citation>
    <scope>NUCLEOTIDE SEQUENCE</scope>
    <source>
        <strain evidence="1">QP</strain>
    </source>
</reference>